<name>A0A1A7W5T5_PLAKH</name>
<feature type="transmembrane region" description="Helical" evidence="1">
    <location>
        <begin position="359"/>
        <end position="379"/>
    </location>
</feature>
<keyword evidence="1" id="KW-0472">Membrane</keyword>
<proteinExistence type="predicted"/>
<dbReference type="EMBL" id="CWHR02000030">
    <property type="protein sequence ID" value="SBO29526.1"/>
    <property type="molecule type" value="Genomic_DNA"/>
</dbReference>
<dbReference type="Proteomes" id="UP000182128">
    <property type="component" value="Unassembled WGS sequence"/>
</dbReference>
<dbReference type="AlphaFoldDB" id="A0A1A7W5T5"/>
<dbReference type="Proteomes" id="UP000182142">
    <property type="component" value="Unassembled WGS sequence"/>
</dbReference>
<protein>
    <recommendedName>
        <fullName evidence="6">Pv-fam-d protein</fullName>
    </recommendedName>
</protein>
<evidence type="ECO:0000313" key="3">
    <source>
        <dbReference type="EMBL" id="SBO29526.1"/>
    </source>
</evidence>
<keyword evidence="1" id="KW-0812">Transmembrane</keyword>
<reference evidence="4 5" key="1">
    <citation type="submission" date="2016-05" db="EMBL/GenBank/DDBJ databases">
        <authorList>
            <person name="Sharaf H."/>
        </authorList>
    </citation>
    <scope>NUCLEOTIDE SEQUENCE [LARGE SCALE GENOMIC DNA]</scope>
    <source>
        <strain evidence="4 5">H</strain>
    </source>
</reference>
<evidence type="ECO:0000313" key="4">
    <source>
        <dbReference type="Proteomes" id="UP000182128"/>
    </source>
</evidence>
<organism evidence="3 5">
    <name type="scientific">Plasmodium knowlesi (strain H)</name>
    <dbReference type="NCBI Taxonomy" id="5851"/>
    <lineage>
        <taxon>Eukaryota</taxon>
        <taxon>Sar</taxon>
        <taxon>Alveolata</taxon>
        <taxon>Apicomplexa</taxon>
        <taxon>Aconoidasida</taxon>
        <taxon>Haemosporida</taxon>
        <taxon>Plasmodiidae</taxon>
        <taxon>Plasmodium</taxon>
        <taxon>Plasmodium (Plasmodium)</taxon>
    </lineage>
</organism>
<reference evidence="3" key="2">
    <citation type="submission" date="2016-05" db="EMBL/GenBank/DDBJ databases">
        <authorList>
            <person name="Lavstsen T."/>
            <person name="Jespersen J.S."/>
        </authorList>
    </citation>
    <scope>NUCLEOTIDE SEQUENCE [LARGE SCALE GENOMIC DNA]</scope>
</reference>
<feature type="transmembrane region" description="Helical" evidence="1">
    <location>
        <begin position="391"/>
        <end position="410"/>
    </location>
</feature>
<accession>A0A1A7W5T5</accession>
<dbReference type="EMBL" id="CWHQ02000005">
    <property type="protein sequence ID" value="SBO22409.1"/>
    <property type="molecule type" value="Genomic_DNA"/>
</dbReference>
<evidence type="ECO:0008006" key="6">
    <source>
        <dbReference type="Google" id="ProtNLM"/>
    </source>
</evidence>
<sequence length="459" mass="53693">MKDKEIKRFILRTRFLTFFVLIFTWNYPSESPTFGNPFNTSCHQKNAPTIHSGRILVGDTTMVQSSRIYQNRKEKLMDDPLDKSSDDLFKKRLTQLMRDEKFKEQYERLFRDNEFIQFLSGMVNDHEKCKDIDVSIGSNFMNNASSDWAEAVRKLSCYDKKDASRKFSHSNRDESARRFSKLDESSSLKNFDKDGHHYDDKSTNYDSSMESLFPERRDFHGDYEDTISTDTYSQKGGYADTHYYNSGGDLYHVMYKNNGHGQTKAKAKTGVHLPMFDEYPTEKNKYYNNSKNGRRINSVKQKIYRNMPFIRKFFNKIDAKLESEMRRYLDIKEAEKHNYSVRKLKGTEKLFYFLSKYRGFAPLVVVGMISSILIVLIVMEQFSGTFTLKSLFPVLSASVGPFAYAVLVVISYALPFILVSLAFCIYDLLVLYYARKLNKIKCLRKNIKNLIAMRNKDDE</sequence>
<evidence type="ECO:0000256" key="1">
    <source>
        <dbReference type="SAM" id="Phobius"/>
    </source>
</evidence>
<feature type="transmembrane region" description="Helical" evidence="1">
    <location>
        <begin position="416"/>
        <end position="434"/>
    </location>
</feature>
<evidence type="ECO:0000313" key="5">
    <source>
        <dbReference type="Proteomes" id="UP000182142"/>
    </source>
</evidence>
<evidence type="ECO:0000313" key="2">
    <source>
        <dbReference type="EMBL" id="SBO22409.1"/>
    </source>
</evidence>
<dbReference type="OrthoDB" id="380619at2759"/>
<dbReference type="VEuPathDB" id="PlasmoDB:PKNH_0816000"/>
<keyword evidence="1" id="KW-1133">Transmembrane helix</keyword>
<gene>
    <name evidence="2" type="ORF">PKNA1_C2_0816000</name>
    <name evidence="3" type="ORF">PKNA1_H1_0816000</name>
</gene>